<feature type="region of interest" description="Disordered" evidence="12">
    <location>
        <begin position="399"/>
        <end position="439"/>
    </location>
</feature>
<keyword evidence="6 11" id="KW-1133">Transmembrane helix</keyword>
<dbReference type="GO" id="GO:0006885">
    <property type="term" value="P:regulation of pH"/>
    <property type="evidence" value="ECO:0007669"/>
    <property type="project" value="UniProtKB-UniRule"/>
</dbReference>
<dbReference type="AlphaFoldDB" id="A0A8B3FQ59"/>
<feature type="transmembrane region" description="Helical" evidence="11">
    <location>
        <begin position="189"/>
        <end position="205"/>
    </location>
</feature>
<organism evidence="13 14">
    <name type="scientific">Propionibacterium australiense</name>
    <dbReference type="NCBI Taxonomy" id="119981"/>
    <lineage>
        <taxon>Bacteria</taxon>
        <taxon>Bacillati</taxon>
        <taxon>Actinomycetota</taxon>
        <taxon>Actinomycetes</taxon>
        <taxon>Propionibacteriales</taxon>
        <taxon>Propionibacteriaceae</taxon>
        <taxon>Propionibacterium</taxon>
    </lineage>
</organism>
<evidence type="ECO:0000256" key="5">
    <source>
        <dbReference type="ARBA" id="ARBA00022692"/>
    </source>
</evidence>
<comment type="function">
    <text evidence="11">Na(+)/H(+) antiporter that extrudes sodium in exchange for external protons.</text>
</comment>
<keyword evidence="2 11" id="KW-0813">Transport</keyword>
<sequence>MKKISPPMARRARQINPDNLHLGEVLRANTTGGVLMLIATVIALAWAFLSQHSYEAFVEYPVGPHTVAEWASDGLLTIFFFISGLELKREFTEGSLRRPADAMVPIVAAVCGMAGPALVYIAINTMEGGITTGWAVPVATDIAFALAILAVAGKHLPPSLRAFMLTLAIADDLGGIIVIAVVFSTDLSLLWLAGAAACMLVWWILQRRHVDNGWIYLPIFLACWYCMLNSGVHATIAGVGLGLLTRNTREALNEPLDRWQHAIDPWSAGLVVPIFALTNAGVHVDGPLLSSLWADPVPLGIIGGLVVGKFIGIFAGSWLTVRLSKAKLGDNLTWGDMVAVAELGGVGLTVSLLIAHLSFIDNPHVYDEAKAGVLVGSLISALIAVALLQWRTAARKRRRREKARVEQRARQQSAAAAAPAQDALGEAGQTSAPTTGSGL</sequence>
<feature type="transmembrane region" description="Helical" evidence="11">
    <location>
        <begin position="297"/>
        <end position="321"/>
    </location>
</feature>
<keyword evidence="4 11" id="KW-1003">Cell membrane</keyword>
<comment type="caution">
    <text evidence="13">The sequence shown here is derived from an EMBL/GenBank/DDBJ whole genome shotgun (WGS) entry which is preliminary data.</text>
</comment>
<name>A0A8B3FQ59_9ACTN</name>
<dbReference type="GO" id="GO:0005886">
    <property type="term" value="C:plasma membrane"/>
    <property type="evidence" value="ECO:0007669"/>
    <property type="project" value="UniProtKB-SubCell"/>
</dbReference>
<feature type="transmembrane region" description="Helical" evidence="11">
    <location>
        <begin position="32"/>
        <end position="50"/>
    </location>
</feature>
<evidence type="ECO:0000256" key="1">
    <source>
        <dbReference type="ARBA" id="ARBA00004429"/>
    </source>
</evidence>
<dbReference type="OrthoDB" id="117402at2"/>
<feature type="compositionally biased region" description="Low complexity" evidence="12">
    <location>
        <begin position="410"/>
        <end position="423"/>
    </location>
</feature>
<feature type="transmembrane region" description="Helical" evidence="11">
    <location>
        <begin position="99"/>
        <end position="123"/>
    </location>
</feature>
<dbReference type="EMBL" id="RCIW01000008">
    <property type="protein sequence ID" value="RLP10157.1"/>
    <property type="molecule type" value="Genomic_DNA"/>
</dbReference>
<keyword evidence="3 11" id="KW-0050">Antiport</keyword>
<evidence type="ECO:0000256" key="9">
    <source>
        <dbReference type="ARBA" id="ARBA00023136"/>
    </source>
</evidence>
<dbReference type="NCBIfam" id="TIGR00773">
    <property type="entry name" value="NhaA"/>
    <property type="match status" value="1"/>
</dbReference>
<feature type="transmembrane region" description="Helical" evidence="11">
    <location>
        <begin position="333"/>
        <end position="359"/>
    </location>
</feature>
<comment type="catalytic activity">
    <reaction evidence="11">
        <text>Na(+)(in) + 2 H(+)(out) = Na(+)(out) + 2 H(+)(in)</text>
        <dbReference type="Rhea" id="RHEA:29251"/>
        <dbReference type="ChEBI" id="CHEBI:15378"/>
        <dbReference type="ChEBI" id="CHEBI:29101"/>
    </reaction>
</comment>
<keyword evidence="7 11" id="KW-0915">Sodium</keyword>
<evidence type="ECO:0000256" key="4">
    <source>
        <dbReference type="ARBA" id="ARBA00022475"/>
    </source>
</evidence>
<protein>
    <recommendedName>
        <fullName evidence="11">Na(+)/H(+) antiporter NhaA</fullName>
    </recommendedName>
    <alternativeName>
        <fullName evidence="11">Sodium/proton antiporter NhaA</fullName>
    </alternativeName>
</protein>
<gene>
    <name evidence="11 13" type="primary">nhaA</name>
    <name evidence="13" type="ORF">D7U36_06185</name>
</gene>
<accession>A0A8B3FQ59</accession>
<keyword evidence="10 11" id="KW-0739">Sodium transport</keyword>
<evidence type="ECO:0000256" key="10">
    <source>
        <dbReference type="ARBA" id="ARBA00023201"/>
    </source>
</evidence>
<evidence type="ECO:0000313" key="14">
    <source>
        <dbReference type="Proteomes" id="UP000279336"/>
    </source>
</evidence>
<dbReference type="Gene3D" id="1.20.1530.10">
    <property type="entry name" value="Na+/H+ antiporter like domain"/>
    <property type="match status" value="1"/>
</dbReference>
<keyword evidence="8 11" id="KW-0406">Ion transport</keyword>
<dbReference type="Proteomes" id="UP000279336">
    <property type="component" value="Unassembled WGS sequence"/>
</dbReference>
<dbReference type="Pfam" id="PF06965">
    <property type="entry name" value="Na_H_antiport_1"/>
    <property type="match status" value="1"/>
</dbReference>
<reference evidence="13 14" key="1">
    <citation type="submission" date="2018-10" db="EMBL/GenBank/DDBJ databases">
        <title>Propionibacterium australiense Genome Sequencing and Assembly.</title>
        <authorList>
            <person name="Bernier A.-M."/>
            <person name="Bernard K."/>
        </authorList>
    </citation>
    <scope>NUCLEOTIDE SEQUENCE [LARGE SCALE GENOMIC DNA]</scope>
    <source>
        <strain evidence="13 14">NML98A078</strain>
    </source>
</reference>
<evidence type="ECO:0000256" key="7">
    <source>
        <dbReference type="ARBA" id="ARBA00023053"/>
    </source>
</evidence>
<dbReference type="PANTHER" id="PTHR30341">
    <property type="entry name" value="SODIUM ION/PROTON ANTIPORTER NHAA-RELATED"/>
    <property type="match status" value="1"/>
</dbReference>
<evidence type="ECO:0000256" key="8">
    <source>
        <dbReference type="ARBA" id="ARBA00023065"/>
    </source>
</evidence>
<dbReference type="GO" id="GO:0015385">
    <property type="term" value="F:sodium:proton antiporter activity"/>
    <property type="evidence" value="ECO:0007669"/>
    <property type="project" value="UniProtKB-UniRule"/>
</dbReference>
<feature type="transmembrane region" description="Helical" evidence="11">
    <location>
        <begin position="217"/>
        <end position="244"/>
    </location>
</feature>
<dbReference type="InterPro" id="IPR004670">
    <property type="entry name" value="NhaA"/>
</dbReference>
<feature type="transmembrane region" description="Helical" evidence="11">
    <location>
        <begin position="129"/>
        <end position="151"/>
    </location>
</feature>
<feature type="transmembrane region" description="Helical" evidence="11">
    <location>
        <begin position="371"/>
        <end position="390"/>
    </location>
</feature>
<evidence type="ECO:0000313" key="13">
    <source>
        <dbReference type="EMBL" id="RLP10157.1"/>
    </source>
</evidence>
<feature type="transmembrane region" description="Helical" evidence="11">
    <location>
        <begin position="163"/>
        <end position="183"/>
    </location>
</feature>
<evidence type="ECO:0000256" key="3">
    <source>
        <dbReference type="ARBA" id="ARBA00022449"/>
    </source>
</evidence>
<evidence type="ECO:0000256" key="6">
    <source>
        <dbReference type="ARBA" id="ARBA00022989"/>
    </source>
</evidence>
<keyword evidence="5 11" id="KW-0812">Transmembrane</keyword>
<dbReference type="PANTHER" id="PTHR30341:SF0">
    <property type="entry name" value="NA(+)_H(+) ANTIPORTER NHAA"/>
    <property type="match status" value="1"/>
</dbReference>
<evidence type="ECO:0000256" key="11">
    <source>
        <dbReference type="HAMAP-Rule" id="MF_01844"/>
    </source>
</evidence>
<evidence type="ECO:0000256" key="2">
    <source>
        <dbReference type="ARBA" id="ARBA00022448"/>
    </source>
</evidence>
<feature type="compositionally biased region" description="Polar residues" evidence="12">
    <location>
        <begin position="428"/>
        <end position="439"/>
    </location>
</feature>
<keyword evidence="9 11" id="KW-0472">Membrane</keyword>
<dbReference type="InterPro" id="IPR023171">
    <property type="entry name" value="Na/H_antiporter_dom_sf"/>
</dbReference>
<proteinExistence type="inferred from homology"/>
<comment type="similarity">
    <text evidence="11">Belongs to the NhaA Na(+)/H(+) (TC 2.A.33) antiporter family.</text>
</comment>
<evidence type="ECO:0000256" key="12">
    <source>
        <dbReference type="SAM" id="MobiDB-lite"/>
    </source>
</evidence>
<comment type="subcellular location">
    <subcellularLocation>
        <location evidence="1">Cell inner membrane</location>
        <topology evidence="1">Multi-pass membrane protein</topology>
    </subcellularLocation>
    <subcellularLocation>
        <location evidence="11">Cell membrane</location>
        <topology evidence="11">Multi-pass membrane protein</topology>
    </subcellularLocation>
</comment>
<dbReference type="HAMAP" id="MF_01844">
    <property type="entry name" value="NhaA"/>
    <property type="match status" value="1"/>
</dbReference>